<reference evidence="1 2" key="1">
    <citation type="submission" date="2019-05" db="EMBL/GenBank/DDBJ databases">
        <title>Emergence of the Ug99 lineage of the wheat stem rust pathogen through somatic hybridization.</title>
        <authorList>
            <person name="Li F."/>
            <person name="Upadhyaya N.M."/>
            <person name="Sperschneider J."/>
            <person name="Matny O."/>
            <person name="Nguyen-Phuc H."/>
            <person name="Mago R."/>
            <person name="Raley C."/>
            <person name="Miller M.E."/>
            <person name="Silverstein K.A.T."/>
            <person name="Henningsen E."/>
            <person name="Hirsch C.D."/>
            <person name="Visser B."/>
            <person name="Pretorius Z.A."/>
            <person name="Steffenson B.J."/>
            <person name="Schwessinger B."/>
            <person name="Dodds P.N."/>
            <person name="Figueroa M."/>
        </authorList>
    </citation>
    <scope>NUCLEOTIDE SEQUENCE [LARGE SCALE GENOMIC DNA]</scope>
    <source>
        <strain evidence="1">21-0</strain>
    </source>
</reference>
<dbReference type="Proteomes" id="UP000324748">
    <property type="component" value="Unassembled WGS sequence"/>
</dbReference>
<proteinExistence type="predicted"/>
<gene>
    <name evidence="1" type="ORF">PGT21_030384</name>
</gene>
<organism evidence="1 2">
    <name type="scientific">Puccinia graminis f. sp. tritici</name>
    <dbReference type="NCBI Taxonomy" id="56615"/>
    <lineage>
        <taxon>Eukaryota</taxon>
        <taxon>Fungi</taxon>
        <taxon>Dikarya</taxon>
        <taxon>Basidiomycota</taxon>
        <taxon>Pucciniomycotina</taxon>
        <taxon>Pucciniomycetes</taxon>
        <taxon>Pucciniales</taxon>
        <taxon>Pucciniaceae</taxon>
        <taxon>Puccinia</taxon>
    </lineage>
</organism>
<accession>A0A5B0MG74</accession>
<dbReference type="EMBL" id="VSWC01000157">
    <property type="protein sequence ID" value="KAA1075168.1"/>
    <property type="molecule type" value="Genomic_DNA"/>
</dbReference>
<protein>
    <submittedName>
        <fullName evidence="1">Uncharacterized protein</fullName>
    </submittedName>
</protein>
<name>A0A5B0MG74_PUCGR</name>
<comment type="caution">
    <text evidence="1">The sequence shown here is derived from an EMBL/GenBank/DDBJ whole genome shotgun (WGS) entry which is preliminary data.</text>
</comment>
<dbReference type="AlphaFoldDB" id="A0A5B0MG74"/>
<evidence type="ECO:0000313" key="1">
    <source>
        <dbReference type="EMBL" id="KAA1075168.1"/>
    </source>
</evidence>
<sequence length="119" mass="13277">MIVTIAIATLYRDILEWEAAVDAGGSGFRSRFFGPRSVPEGRLWDVQHDYNTAPRYSPPTPYSSRAIQDDRSLISSSEVAQSSQRRRGRLQTFFAAPLFNVANLPFVDLFLSLATGAHQ</sequence>
<keyword evidence="2" id="KW-1185">Reference proteome</keyword>
<evidence type="ECO:0000313" key="2">
    <source>
        <dbReference type="Proteomes" id="UP000324748"/>
    </source>
</evidence>